<name>A0A6A3BZ74_HIBSY</name>
<dbReference type="AlphaFoldDB" id="A0A6A3BZ74"/>
<gene>
    <name evidence="2" type="ORF">F3Y22_tig00020682pilonHSYRG00047</name>
</gene>
<dbReference type="EMBL" id="VEPZ02000748">
    <property type="protein sequence ID" value="KAE8720302.1"/>
    <property type="molecule type" value="Genomic_DNA"/>
</dbReference>
<accession>A0A6A3BZ74</accession>
<feature type="compositionally biased region" description="Polar residues" evidence="1">
    <location>
        <begin position="55"/>
        <end position="77"/>
    </location>
</feature>
<protein>
    <submittedName>
        <fullName evidence="2">LisH and RanBPM domains containing protein isoform 1</fullName>
    </submittedName>
</protein>
<evidence type="ECO:0000256" key="1">
    <source>
        <dbReference type="SAM" id="MobiDB-lite"/>
    </source>
</evidence>
<reference evidence="2" key="1">
    <citation type="submission" date="2019-09" db="EMBL/GenBank/DDBJ databases">
        <title>Draft genome information of white flower Hibiscus syriacus.</title>
        <authorList>
            <person name="Kim Y.-M."/>
        </authorList>
    </citation>
    <scope>NUCLEOTIDE SEQUENCE [LARGE SCALE GENOMIC DNA]</scope>
    <source>
        <strain evidence="2">YM2019G1</strain>
        <tissue evidence="2">Leaf</tissue>
    </source>
</reference>
<proteinExistence type="predicted"/>
<sequence length="562" mass="61730">MGEGNSYNDSPGYLTTGDPSADFDFDALSIDLDEINRILEENSGSLQSKAEDPSFRTQGGSALESNQFQSGYSSETSGARAGSVGGSFDYQRKLEPHSHDCSVVQTSSASFEDWFSIAQLTTYTERVNMSLPEMPSCSTASSFVEIDNNHVLDCGDNLNFDLVDNRNGTEPKDTAADFHKENSSLGPAIENINLVFDQCGGILTNTLETPEAPENEVPMPMEYSTVDANTTAHKTISNESTFCHGSDIVSGVSDISSVVPNCMNGDDGCFTDSPMQYLYNSPSFMFKERKEGEAIEDPTESACSSIRMIFHDQGRMDNRPVTQLSTTDFVDVKKHQFEVEGNGHNLPAFRKLSYITNDGHSDDKGSLQPVDRFAVCIDNEHEKIGYTGQHFLSVCWMEKLFVVNGKDVHHYHQDINLTVSSQSSLGGGYSEQCFPSAHPIISSMVHFGCYGDEKQSTLLPSSSIDLSKVSPESIHSNSSYCRSHVDDDPDICILEDISQPARSNQSIVLVKKTPSLPNAAFSNPHHYSGTGSIRFKGNDERQIFRVALQVVLFISVCIVSYF</sequence>
<organism evidence="2">
    <name type="scientific">Hibiscus syriacus</name>
    <name type="common">Rose of Sharon</name>
    <dbReference type="NCBI Taxonomy" id="106335"/>
    <lineage>
        <taxon>Eukaryota</taxon>
        <taxon>Viridiplantae</taxon>
        <taxon>Streptophyta</taxon>
        <taxon>Embryophyta</taxon>
        <taxon>Tracheophyta</taxon>
        <taxon>Spermatophyta</taxon>
        <taxon>Magnoliopsida</taxon>
        <taxon>eudicotyledons</taxon>
        <taxon>Gunneridae</taxon>
        <taxon>Pentapetalae</taxon>
        <taxon>rosids</taxon>
        <taxon>malvids</taxon>
        <taxon>Malvales</taxon>
        <taxon>Malvaceae</taxon>
        <taxon>Malvoideae</taxon>
        <taxon>Hibiscus</taxon>
    </lineage>
</organism>
<feature type="region of interest" description="Disordered" evidence="1">
    <location>
        <begin position="1"/>
        <end position="20"/>
    </location>
</feature>
<feature type="region of interest" description="Disordered" evidence="1">
    <location>
        <begin position="42"/>
        <end position="83"/>
    </location>
</feature>
<evidence type="ECO:0000313" key="2">
    <source>
        <dbReference type="EMBL" id="KAE8720302.1"/>
    </source>
</evidence>
<comment type="caution">
    <text evidence="2">The sequence shown here is derived from an EMBL/GenBank/DDBJ whole genome shotgun (WGS) entry which is preliminary data.</text>
</comment>